<keyword evidence="1" id="KW-1133">Transmembrane helix</keyword>
<accession>A0AAD4KSA3</accession>
<protein>
    <submittedName>
        <fullName evidence="2">Uncharacterized protein</fullName>
    </submittedName>
</protein>
<keyword evidence="1" id="KW-0472">Membrane</keyword>
<dbReference type="AlphaFoldDB" id="A0AAD4KSA3"/>
<feature type="transmembrane region" description="Helical" evidence="1">
    <location>
        <begin position="32"/>
        <end position="51"/>
    </location>
</feature>
<evidence type="ECO:0000256" key="1">
    <source>
        <dbReference type="SAM" id="Phobius"/>
    </source>
</evidence>
<feature type="transmembrane region" description="Helical" evidence="1">
    <location>
        <begin position="7"/>
        <end position="26"/>
    </location>
</feature>
<dbReference type="EMBL" id="JAJTJA010000005">
    <property type="protein sequence ID" value="KAH8699230.1"/>
    <property type="molecule type" value="Genomic_DNA"/>
</dbReference>
<reference evidence="2" key="1">
    <citation type="submission" date="2021-12" db="EMBL/GenBank/DDBJ databases">
        <title>Convergent genome expansion in fungi linked to evolution of root-endophyte symbiosis.</title>
        <authorList>
            <consortium name="DOE Joint Genome Institute"/>
            <person name="Ke Y.-H."/>
            <person name="Bonito G."/>
            <person name="Liao H.-L."/>
            <person name="Looney B."/>
            <person name="Rojas-Flechas A."/>
            <person name="Nash J."/>
            <person name="Hameed K."/>
            <person name="Schadt C."/>
            <person name="Martin F."/>
            <person name="Crous P.W."/>
            <person name="Miettinen O."/>
            <person name="Magnuson J.K."/>
            <person name="Labbe J."/>
            <person name="Jacobson D."/>
            <person name="Doktycz M.J."/>
            <person name="Veneault-Fourrey C."/>
            <person name="Kuo A."/>
            <person name="Mondo S."/>
            <person name="Calhoun S."/>
            <person name="Riley R."/>
            <person name="Ohm R."/>
            <person name="LaButti K."/>
            <person name="Andreopoulos B."/>
            <person name="Pangilinan J."/>
            <person name="Nolan M."/>
            <person name="Tritt A."/>
            <person name="Clum A."/>
            <person name="Lipzen A."/>
            <person name="Daum C."/>
            <person name="Barry K."/>
            <person name="Grigoriev I.V."/>
            <person name="Vilgalys R."/>
        </authorList>
    </citation>
    <scope>NUCLEOTIDE SEQUENCE</scope>
    <source>
        <strain evidence="2">PMI_201</strain>
    </source>
</reference>
<organism evidence="2 3">
    <name type="scientific">Talaromyces proteolyticus</name>
    <dbReference type="NCBI Taxonomy" id="1131652"/>
    <lineage>
        <taxon>Eukaryota</taxon>
        <taxon>Fungi</taxon>
        <taxon>Dikarya</taxon>
        <taxon>Ascomycota</taxon>
        <taxon>Pezizomycotina</taxon>
        <taxon>Eurotiomycetes</taxon>
        <taxon>Eurotiomycetidae</taxon>
        <taxon>Eurotiales</taxon>
        <taxon>Trichocomaceae</taxon>
        <taxon>Talaromyces</taxon>
        <taxon>Talaromyces sect. Bacilispori</taxon>
    </lineage>
</organism>
<dbReference type="GeneID" id="70244283"/>
<keyword evidence="3" id="KW-1185">Reference proteome</keyword>
<sequence length="153" mass="16515">MKPPTYLGALVVAMIMFMVQFCPAPPAILEGVLLGAAGAFPAGVLITLKTLQRRNHIEIEMRDEDAFASFPQPAGSLCKSELNQSQVVFTSPSSGTLRIDGVPPACMTLSDTLIGQNSEDHAPTPMGSASLQYQNLSQEMEDRLHSVLQHFND</sequence>
<keyword evidence="1" id="KW-0812">Transmembrane</keyword>
<evidence type="ECO:0000313" key="3">
    <source>
        <dbReference type="Proteomes" id="UP001201262"/>
    </source>
</evidence>
<proteinExistence type="predicted"/>
<dbReference type="RefSeq" id="XP_046073694.1">
    <property type="nucleotide sequence ID" value="XM_046213996.1"/>
</dbReference>
<dbReference type="Proteomes" id="UP001201262">
    <property type="component" value="Unassembled WGS sequence"/>
</dbReference>
<gene>
    <name evidence="2" type="ORF">BGW36DRAFT_358733</name>
</gene>
<evidence type="ECO:0000313" key="2">
    <source>
        <dbReference type="EMBL" id="KAH8699230.1"/>
    </source>
</evidence>
<name>A0AAD4KSA3_9EURO</name>
<comment type="caution">
    <text evidence="2">The sequence shown here is derived from an EMBL/GenBank/DDBJ whole genome shotgun (WGS) entry which is preliminary data.</text>
</comment>